<protein>
    <recommendedName>
        <fullName evidence="7">CCHC-type domain-containing protein</fullName>
    </recommendedName>
</protein>
<accession>A0A4Z1NZW4</accession>
<dbReference type="SUPFAM" id="SSF57756">
    <property type="entry name" value="Retrovirus zinc finger-like domains"/>
    <property type="match status" value="1"/>
</dbReference>
<dbReference type="InterPro" id="IPR036875">
    <property type="entry name" value="Znf_CCHC_sf"/>
</dbReference>
<feature type="compositionally biased region" description="Basic and acidic residues" evidence="2">
    <location>
        <begin position="1"/>
        <end position="18"/>
    </location>
</feature>
<dbReference type="GO" id="GO:0003676">
    <property type="term" value="F:nucleic acid binding"/>
    <property type="evidence" value="ECO:0007669"/>
    <property type="project" value="InterPro"/>
</dbReference>
<reference evidence="5 6" key="1">
    <citation type="submission" date="2019-04" db="EMBL/GenBank/DDBJ databases">
        <title>High contiguity whole genome sequence and gene annotation resource for two Venturia nashicola isolates.</title>
        <authorList>
            <person name="Prokchorchik M."/>
            <person name="Won K."/>
            <person name="Lee Y."/>
            <person name="Choi E.D."/>
            <person name="Segonzac C."/>
            <person name="Sohn K.H."/>
        </authorList>
    </citation>
    <scope>NUCLEOTIDE SEQUENCE [LARGE SCALE GENOMIC DNA]</scope>
    <source>
        <strain evidence="5 6">PRI2</strain>
    </source>
</reference>
<organism evidence="5 6">
    <name type="scientific">Venturia nashicola</name>
    <dbReference type="NCBI Taxonomy" id="86259"/>
    <lineage>
        <taxon>Eukaryota</taxon>
        <taxon>Fungi</taxon>
        <taxon>Dikarya</taxon>
        <taxon>Ascomycota</taxon>
        <taxon>Pezizomycotina</taxon>
        <taxon>Dothideomycetes</taxon>
        <taxon>Pleosporomycetidae</taxon>
        <taxon>Venturiales</taxon>
        <taxon>Venturiaceae</taxon>
        <taxon>Venturia</taxon>
    </lineage>
</organism>
<evidence type="ECO:0000256" key="2">
    <source>
        <dbReference type="SAM" id="MobiDB-lite"/>
    </source>
</evidence>
<comment type="caution">
    <text evidence="5">The sequence shown here is derived from an EMBL/GenBank/DDBJ whole genome shotgun (WGS) entry which is preliminary data.</text>
</comment>
<dbReference type="InterPro" id="IPR001878">
    <property type="entry name" value="Znf_CCHC"/>
</dbReference>
<feature type="compositionally biased region" description="Low complexity" evidence="2">
    <location>
        <begin position="29"/>
        <end position="39"/>
    </location>
</feature>
<dbReference type="SUPFAM" id="SSF54695">
    <property type="entry name" value="POZ domain"/>
    <property type="match status" value="1"/>
</dbReference>
<feature type="domain" description="CCHC-type" evidence="4">
    <location>
        <begin position="69"/>
        <end position="83"/>
    </location>
</feature>
<proteinExistence type="predicted"/>
<dbReference type="InterPro" id="IPR000210">
    <property type="entry name" value="BTB/POZ_dom"/>
</dbReference>
<dbReference type="GO" id="GO:0008270">
    <property type="term" value="F:zinc ion binding"/>
    <property type="evidence" value="ECO:0007669"/>
    <property type="project" value="UniProtKB-KW"/>
</dbReference>
<name>A0A4Z1NZW4_9PEZI</name>
<dbReference type="PANTHER" id="PTHR47843">
    <property type="entry name" value="BTB DOMAIN-CONTAINING PROTEIN-RELATED"/>
    <property type="match status" value="1"/>
</dbReference>
<keyword evidence="1" id="KW-0863">Zinc-finger</keyword>
<dbReference type="SMART" id="SM00343">
    <property type="entry name" value="ZnF_C2HC"/>
    <property type="match status" value="1"/>
</dbReference>
<evidence type="ECO:0000259" key="4">
    <source>
        <dbReference type="PROSITE" id="PS50158"/>
    </source>
</evidence>
<evidence type="ECO:0008006" key="7">
    <source>
        <dbReference type="Google" id="ProtNLM"/>
    </source>
</evidence>
<dbReference type="Gene3D" id="4.10.60.10">
    <property type="entry name" value="Zinc finger, CCHC-type"/>
    <property type="match status" value="1"/>
</dbReference>
<keyword evidence="1" id="KW-0862">Zinc</keyword>
<sequence>MSPETRKQNTVDMKDLKRLAHGARKRSTPPNLLNLSIPSFSPPPLQSSLSAKALGLTPEEADQLRDEGKCFKCRNPGHSARDCDDVAENVPNSWDTEVVVDLPDVAKPFYLRDLDTNAFVTLRVGKDAVPFVVPKAILCMRSDYFRAMFEGKFIESQSRTTDLPDIEPKYFALVLRWFHTGLVMFSDKSDFVCAEDDETFNEAIQMFRFADQYDTRDLRLAIFDVFAYSKARPEGSLDSIPVANALAQLPESSGLYKFFEDLIIYNWDPRDLEQCTEIALCLPPTVMGKLLLRGLSPISCRSEKAPYDKDMCQYHEHLSETERNQCPQKMKDKMDKLRNKVLAQEKLNRVSLRPRGLAESLVHTNR</sequence>
<dbReference type="EMBL" id="SNSC02000017">
    <property type="protein sequence ID" value="TID16857.1"/>
    <property type="molecule type" value="Genomic_DNA"/>
</dbReference>
<dbReference type="InterPro" id="IPR011333">
    <property type="entry name" value="SKP1/BTB/POZ_sf"/>
</dbReference>
<evidence type="ECO:0000313" key="5">
    <source>
        <dbReference type="EMBL" id="TID16857.1"/>
    </source>
</evidence>
<evidence type="ECO:0000256" key="1">
    <source>
        <dbReference type="PROSITE-ProRule" id="PRU00047"/>
    </source>
</evidence>
<evidence type="ECO:0000313" key="6">
    <source>
        <dbReference type="Proteomes" id="UP000298493"/>
    </source>
</evidence>
<dbReference type="STRING" id="86259.A0A4Z1NZW4"/>
<dbReference type="Pfam" id="PF00098">
    <property type="entry name" value="zf-CCHC"/>
    <property type="match status" value="1"/>
</dbReference>
<feature type="region of interest" description="Disordered" evidence="2">
    <location>
        <begin position="1"/>
        <end position="39"/>
    </location>
</feature>
<dbReference type="PROSITE" id="PS50097">
    <property type="entry name" value="BTB"/>
    <property type="match status" value="1"/>
</dbReference>
<evidence type="ECO:0000259" key="3">
    <source>
        <dbReference type="PROSITE" id="PS50097"/>
    </source>
</evidence>
<dbReference type="PROSITE" id="PS50158">
    <property type="entry name" value="ZF_CCHC"/>
    <property type="match status" value="1"/>
</dbReference>
<dbReference type="PANTHER" id="PTHR47843:SF2">
    <property type="entry name" value="BTB DOMAIN-CONTAINING PROTEIN"/>
    <property type="match status" value="1"/>
</dbReference>
<dbReference type="Gene3D" id="3.30.710.10">
    <property type="entry name" value="Potassium Channel Kv1.1, Chain A"/>
    <property type="match status" value="1"/>
</dbReference>
<dbReference type="CDD" id="cd18186">
    <property type="entry name" value="BTB_POZ_ZBTB_KLHL-like"/>
    <property type="match status" value="1"/>
</dbReference>
<dbReference type="AlphaFoldDB" id="A0A4Z1NZW4"/>
<keyword evidence="1" id="KW-0479">Metal-binding</keyword>
<dbReference type="Proteomes" id="UP000298493">
    <property type="component" value="Unassembled WGS sequence"/>
</dbReference>
<dbReference type="SMART" id="SM00225">
    <property type="entry name" value="BTB"/>
    <property type="match status" value="1"/>
</dbReference>
<dbReference type="Pfam" id="PF00651">
    <property type="entry name" value="BTB"/>
    <property type="match status" value="1"/>
</dbReference>
<feature type="domain" description="BTB" evidence="3">
    <location>
        <begin position="118"/>
        <end position="187"/>
    </location>
</feature>
<keyword evidence="6" id="KW-1185">Reference proteome</keyword>
<gene>
    <name evidence="5" type="ORF">E6O75_ATG09623</name>
</gene>